<dbReference type="InterPro" id="IPR009078">
    <property type="entry name" value="Ferritin-like_SF"/>
</dbReference>
<sequence length="75" mass="8755">MIMNNTMNNQGIPNLDANNLKVLEDQLNYESMMNKKFATYAGYCTDTELKNLCQQAAQKHKQHYNELLNYLNSHQ</sequence>
<dbReference type="RefSeq" id="WP_244269432.1">
    <property type="nucleotide sequence ID" value="NZ_FNFP01000001.1"/>
</dbReference>
<evidence type="ECO:0008006" key="3">
    <source>
        <dbReference type="Google" id="ProtNLM"/>
    </source>
</evidence>
<dbReference type="InterPro" id="IPR012347">
    <property type="entry name" value="Ferritin-like"/>
</dbReference>
<accession>A0A1G8XX78</accession>
<reference evidence="1 2" key="1">
    <citation type="submission" date="2016-10" db="EMBL/GenBank/DDBJ databases">
        <authorList>
            <person name="de Groot N.N."/>
        </authorList>
    </citation>
    <scope>NUCLEOTIDE SEQUENCE [LARGE SCALE GENOMIC DNA]</scope>
    <source>
        <strain evidence="1 2">DSM 18346</strain>
    </source>
</reference>
<dbReference type="Gene3D" id="1.20.1260.10">
    <property type="match status" value="1"/>
</dbReference>
<evidence type="ECO:0000313" key="2">
    <source>
        <dbReference type="Proteomes" id="UP000198718"/>
    </source>
</evidence>
<dbReference type="AlphaFoldDB" id="A0A1G8XX78"/>
<gene>
    <name evidence="1" type="ORF">SAMN05660472_00355</name>
</gene>
<protein>
    <recommendedName>
        <fullName evidence="3">Coat F domain-containing protein</fullName>
    </recommendedName>
</protein>
<proteinExistence type="predicted"/>
<organism evidence="1 2">
    <name type="scientific">Natronincola ferrireducens</name>
    <dbReference type="NCBI Taxonomy" id="393762"/>
    <lineage>
        <taxon>Bacteria</taxon>
        <taxon>Bacillati</taxon>
        <taxon>Bacillota</taxon>
        <taxon>Clostridia</taxon>
        <taxon>Peptostreptococcales</taxon>
        <taxon>Natronincolaceae</taxon>
        <taxon>Natronincola</taxon>
    </lineage>
</organism>
<name>A0A1G8XX78_9FIRM</name>
<dbReference type="EMBL" id="FNFP01000001">
    <property type="protein sequence ID" value="SDJ95168.1"/>
    <property type="molecule type" value="Genomic_DNA"/>
</dbReference>
<dbReference type="SUPFAM" id="SSF47240">
    <property type="entry name" value="Ferritin-like"/>
    <property type="match status" value="1"/>
</dbReference>
<evidence type="ECO:0000313" key="1">
    <source>
        <dbReference type="EMBL" id="SDJ95168.1"/>
    </source>
</evidence>
<keyword evidence="2" id="KW-1185">Reference proteome</keyword>
<dbReference type="STRING" id="393762.SAMN05660472_00355"/>
<dbReference type="Proteomes" id="UP000198718">
    <property type="component" value="Unassembled WGS sequence"/>
</dbReference>